<evidence type="ECO:0000313" key="2">
    <source>
        <dbReference type="EMBL" id="GHG49431.1"/>
    </source>
</evidence>
<dbReference type="Proteomes" id="UP000619355">
    <property type="component" value="Unassembled WGS sequence"/>
</dbReference>
<evidence type="ECO:0000313" key="3">
    <source>
        <dbReference type="Proteomes" id="UP000619355"/>
    </source>
</evidence>
<sequence length="78" mass="8710">MERVTRIELALSAWEAAERWNQLGRRTVPLDEGGSPSSRGTPRSKQKITMLPMPRLSSLSRCGTIRKLLGPASNDRYA</sequence>
<feature type="compositionally biased region" description="Low complexity" evidence="1">
    <location>
        <begin position="33"/>
        <end position="43"/>
    </location>
</feature>
<dbReference type="EMBL" id="BNBF01000008">
    <property type="protein sequence ID" value="GHG49431.1"/>
    <property type="molecule type" value="Genomic_DNA"/>
</dbReference>
<gene>
    <name evidence="2" type="ORF">GCM10018980_30230</name>
</gene>
<organism evidence="2 3">
    <name type="scientific">Streptomyces capoamus</name>
    <dbReference type="NCBI Taxonomy" id="68183"/>
    <lineage>
        <taxon>Bacteria</taxon>
        <taxon>Bacillati</taxon>
        <taxon>Actinomycetota</taxon>
        <taxon>Actinomycetes</taxon>
        <taxon>Kitasatosporales</taxon>
        <taxon>Streptomycetaceae</taxon>
        <taxon>Streptomyces</taxon>
    </lineage>
</organism>
<accession>A0A919C412</accession>
<evidence type="ECO:0000256" key="1">
    <source>
        <dbReference type="SAM" id="MobiDB-lite"/>
    </source>
</evidence>
<proteinExistence type="predicted"/>
<name>A0A919C412_9ACTN</name>
<feature type="region of interest" description="Disordered" evidence="1">
    <location>
        <begin position="25"/>
        <end position="49"/>
    </location>
</feature>
<comment type="caution">
    <text evidence="2">The sequence shown here is derived from an EMBL/GenBank/DDBJ whole genome shotgun (WGS) entry which is preliminary data.</text>
</comment>
<dbReference type="AlphaFoldDB" id="A0A919C412"/>
<protein>
    <submittedName>
        <fullName evidence="2">Uncharacterized protein</fullName>
    </submittedName>
</protein>
<reference evidence="3" key="1">
    <citation type="journal article" date="2019" name="Int. J. Syst. Evol. Microbiol.">
        <title>The Global Catalogue of Microorganisms (GCM) 10K type strain sequencing project: providing services to taxonomists for standard genome sequencing and annotation.</title>
        <authorList>
            <consortium name="The Broad Institute Genomics Platform"/>
            <consortium name="The Broad Institute Genome Sequencing Center for Infectious Disease"/>
            <person name="Wu L."/>
            <person name="Ma J."/>
        </authorList>
    </citation>
    <scope>NUCLEOTIDE SEQUENCE [LARGE SCALE GENOMIC DNA]</scope>
    <source>
        <strain evidence="3">JCM 4253</strain>
    </source>
</reference>
<keyword evidence="3" id="KW-1185">Reference proteome</keyword>